<dbReference type="Gene3D" id="3.30.300.30">
    <property type="match status" value="1"/>
</dbReference>
<organism evidence="2 3">
    <name type="scientific">Williamsia serinedens</name>
    <dbReference type="NCBI Taxonomy" id="391736"/>
    <lineage>
        <taxon>Bacteria</taxon>
        <taxon>Bacillati</taxon>
        <taxon>Actinomycetota</taxon>
        <taxon>Actinomycetes</taxon>
        <taxon>Mycobacteriales</taxon>
        <taxon>Nocardiaceae</taxon>
        <taxon>Williamsia</taxon>
    </lineage>
</organism>
<reference evidence="2 3" key="1">
    <citation type="submission" date="2022-06" db="EMBL/GenBank/DDBJ databases">
        <title>Genomic Encyclopedia of Archaeal and Bacterial Type Strains, Phase II (KMG-II): from individual species to whole genera.</title>
        <authorList>
            <person name="Goeker M."/>
        </authorList>
    </citation>
    <scope>NUCLEOTIDE SEQUENCE [LARGE SCALE GENOMIC DNA]</scope>
    <source>
        <strain evidence="2 3">DSM 45037</strain>
    </source>
</reference>
<name>A0ABT1H0F0_9NOCA</name>
<evidence type="ECO:0000313" key="2">
    <source>
        <dbReference type="EMBL" id="MCP2159262.1"/>
    </source>
</evidence>
<keyword evidence="2" id="KW-0436">Ligase</keyword>
<dbReference type="Proteomes" id="UP001205740">
    <property type="component" value="Unassembled WGS sequence"/>
</dbReference>
<comment type="caution">
    <text evidence="2">The sequence shown here is derived from an EMBL/GenBank/DDBJ whole genome shotgun (WGS) entry which is preliminary data.</text>
</comment>
<protein>
    <submittedName>
        <fullName evidence="2">Bile acid-coenzyme A ligase</fullName>
    </submittedName>
</protein>
<dbReference type="InterPro" id="IPR000873">
    <property type="entry name" value="AMP-dep_synth/lig_dom"/>
</dbReference>
<dbReference type="InterPro" id="IPR045851">
    <property type="entry name" value="AMP-bd_C_sf"/>
</dbReference>
<dbReference type="Pfam" id="PF00501">
    <property type="entry name" value="AMP-binding"/>
    <property type="match status" value="1"/>
</dbReference>
<accession>A0ABT1H0F0</accession>
<sequence>MLVVDAGTGEEMTAAALDAAASTLARRLRALGVTRDDPVVVALPTSTAGVVAVVAVWKAGGVPVPVSPHLPDDERAHVDDLARPAAVIGRPAPGSTPPTIETVSENGVDAGDGGPNGLWASAWKATTSSGSTGRRKLVWSTSPARFDPDRPIAPFLPGGAVQLVTADLWHSAAFTYAFRGLMTDHRIVLAPSVSAADIPATIRRHAVTWTLMAPSLLRRIVRLPTEHRGDVPTLRSVVHLGAPCPAADKRALIDWLGPERVVEVYASSESFGLTVITGTEWLDRPGSVGRGVGGTRIAVRDDDGRDLPTGEVGTVWMRRDGGPLYRYVGAESARTHDGWDTAGDLGRLDDDGYLYLVGRVTDRRPCGDTVVDLADVEDRLLRHPDIVECLVTLPDEDGLGADLVLHGDVDESAVTDHARSVLARYCRPARIRLRRTPIRDTAGKARRPS</sequence>
<dbReference type="InterPro" id="IPR042099">
    <property type="entry name" value="ANL_N_sf"/>
</dbReference>
<evidence type="ECO:0000259" key="1">
    <source>
        <dbReference type="Pfam" id="PF00501"/>
    </source>
</evidence>
<dbReference type="PANTHER" id="PTHR24096:SF323">
    <property type="entry name" value="BLR3536 PROTEIN"/>
    <property type="match status" value="1"/>
</dbReference>
<dbReference type="PANTHER" id="PTHR24096">
    <property type="entry name" value="LONG-CHAIN-FATTY-ACID--COA LIGASE"/>
    <property type="match status" value="1"/>
</dbReference>
<proteinExistence type="predicted"/>
<gene>
    <name evidence="2" type="ORF">LX12_000426</name>
</gene>
<dbReference type="EMBL" id="JAMTCG010000001">
    <property type="protein sequence ID" value="MCP2159262.1"/>
    <property type="molecule type" value="Genomic_DNA"/>
</dbReference>
<evidence type="ECO:0000313" key="3">
    <source>
        <dbReference type="Proteomes" id="UP001205740"/>
    </source>
</evidence>
<keyword evidence="3" id="KW-1185">Reference proteome</keyword>
<dbReference type="GO" id="GO:0016874">
    <property type="term" value="F:ligase activity"/>
    <property type="evidence" value="ECO:0007669"/>
    <property type="project" value="UniProtKB-KW"/>
</dbReference>
<dbReference type="SUPFAM" id="SSF56801">
    <property type="entry name" value="Acetyl-CoA synthetase-like"/>
    <property type="match status" value="1"/>
</dbReference>
<dbReference type="Gene3D" id="3.40.50.12780">
    <property type="entry name" value="N-terminal domain of ligase-like"/>
    <property type="match status" value="1"/>
</dbReference>
<feature type="domain" description="AMP-dependent synthetase/ligase" evidence="1">
    <location>
        <begin position="5"/>
        <end position="320"/>
    </location>
</feature>